<keyword evidence="2" id="KW-1185">Reference proteome</keyword>
<gene>
    <name evidence="1" type="ORF">LTR37_011625</name>
</gene>
<accession>A0ACC3N1V2</accession>
<evidence type="ECO:0000313" key="2">
    <source>
        <dbReference type="Proteomes" id="UP001281147"/>
    </source>
</evidence>
<name>A0ACC3N1V2_9PEZI</name>
<sequence>MAATATTNGDLTPPEPAEAVPSLRNLDTSDNKRKREAEEPGKGSLDAPSSRNAQTQKDILEILQGHDTTPSFLEYVVEDKSTKERSPKKARLSEPTDNAITISSKLSSGAYASLSGLRRDAHHVSESLVRSIRTQARDREGQNAGRLFVDDLKQMQRVQAFEQVIKDVVDQESRYEAAHGATSVKQEELQLANGHAPKREPGEDNRSGTVLTLFGNAPTPKQLFSSMQRPSSGIRDSIIKTELPIEEMSLPNGLAATKIMPVVTDGSKKGPTFEDSFAPAYNLPPLHPPKAAKRSTGRDTTISWEFKEPFSRSSASKKGGYTTQSLTVGDWLGYGGVDPRDAPSSLNEKRKQRDRALSGGESSQPPPSRGGSLEEDLAKEEEALFRRAYSSFAPSCDNSKSLVPAETKSMMWWNKIGRQKYSETFAIDPALMDERISSMPNTAPTKAEPEVKNEDFSRVVDELEEVQDQADEAQLAPDRTNVDEVLRQISDLLETLASHQRIRTASLASAAPPSRTPISPAPVLASRVGRPDSPAEDEISTYQSLRREIAYLILKLPPYAVAKLDGDQLAELGVSKLVTFDGKDTKGTMEEDHVARLAKYTAMATAAGLATLTRTGSTTTPHYSSTNQRTPAIGQAANTRYGQSAQFGASRTPVQPQFQRSTSNQSTYGTPSATAPRPGYGQQPNQYTRPAQSSYGQTNGQPVYRPSSGYGSYNPQYNQQTPQTQQRPAYPPSQPLAQYQQRSQAAAQNAVAYQTNTFSPQQQQSQNSFNRTASPIKPSGYSQPLQPHRPQQQYAQQPSQQPGSGRATPVNYPSQPQTPVNGFQRPVAPREASGTPQPLQPAAQNGQAYPQTDGTAQVPRRGFSRSASISNDTLPQRAASLWACGYCAKSFNRHSTYVVHLRTHTGERPFVCTVSECGKDFAVRSNLNRHMRATHPQAAVEAGAFSHYDGGEEEAEVGDEGTGAEKARG</sequence>
<evidence type="ECO:0000313" key="1">
    <source>
        <dbReference type="EMBL" id="KAK3708121.1"/>
    </source>
</evidence>
<dbReference type="Proteomes" id="UP001281147">
    <property type="component" value="Unassembled WGS sequence"/>
</dbReference>
<dbReference type="EMBL" id="JAUTXU010000103">
    <property type="protein sequence ID" value="KAK3708121.1"/>
    <property type="molecule type" value="Genomic_DNA"/>
</dbReference>
<organism evidence="1 2">
    <name type="scientific">Vermiconidia calcicola</name>
    <dbReference type="NCBI Taxonomy" id="1690605"/>
    <lineage>
        <taxon>Eukaryota</taxon>
        <taxon>Fungi</taxon>
        <taxon>Dikarya</taxon>
        <taxon>Ascomycota</taxon>
        <taxon>Pezizomycotina</taxon>
        <taxon>Dothideomycetes</taxon>
        <taxon>Dothideomycetidae</taxon>
        <taxon>Mycosphaerellales</taxon>
        <taxon>Extremaceae</taxon>
        <taxon>Vermiconidia</taxon>
    </lineage>
</organism>
<protein>
    <submittedName>
        <fullName evidence="1">Uncharacterized protein</fullName>
    </submittedName>
</protein>
<comment type="caution">
    <text evidence="1">The sequence shown here is derived from an EMBL/GenBank/DDBJ whole genome shotgun (WGS) entry which is preliminary data.</text>
</comment>
<proteinExistence type="predicted"/>
<reference evidence="1" key="1">
    <citation type="submission" date="2023-07" db="EMBL/GenBank/DDBJ databases">
        <title>Black Yeasts Isolated from many extreme environments.</title>
        <authorList>
            <person name="Coleine C."/>
            <person name="Stajich J.E."/>
            <person name="Selbmann L."/>
        </authorList>
    </citation>
    <scope>NUCLEOTIDE SEQUENCE</scope>
    <source>
        <strain evidence="1">CCFEE 5714</strain>
    </source>
</reference>